<dbReference type="InterPro" id="IPR001584">
    <property type="entry name" value="Integrase_cat-core"/>
</dbReference>
<dbReference type="GO" id="GO:0003887">
    <property type="term" value="F:DNA-directed DNA polymerase activity"/>
    <property type="evidence" value="ECO:0007669"/>
    <property type="project" value="UniProtKB-EC"/>
</dbReference>
<gene>
    <name evidence="7" type="ORF">ZT1A5_G11215</name>
</gene>
<proteinExistence type="predicted"/>
<keyword evidence="1" id="KW-0815">Transposition</keyword>
<feature type="compositionally biased region" description="Low complexity" evidence="5">
    <location>
        <begin position="271"/>
        <end position="283"/>
    </location>
</feature>
<dbReference type="InterPro" id="IPR012337">
    <property type="entry name" value="RNaseH-like_sf"/>
</dbReference>
<organism evidence="7 8">
    <name type="scientific">Zymoseptoria tritici ST99CH_1A5</name>
    <dbReference type="NCBI Taxonomy" id="1276529"/>
    <lineage>
        <taxon>Eukaryota</taxon>
        <taxon>Fungi</taxon>
        <taxon>Dikarya</taxon>
        <taxon>Ascomycota</taxon>
        <taxon>Pezizomycotina</taxon>
        <taxon>Dothideomycetes</taxon>
        <taxon>Dothideomycetidae</taxon>
        <taxon>Mycosphaerellales</taxon>
        <taxon>Mycosphaerellaceae</taxon>
        <taxon>Zymoseptoria</taxon>
    </lineage>
</organism>
<dbReference type="SUPFAM" id="SSF53098">
    <property type="entry name" value="Ribonuclease H-like"/>
    <property type="match status" value="1"/>
</dbReference>
<protein>
    <recommendedName>
        <fullName evidence="6">Integrase catalytic domain-containing protein</fullName>
    </recommendedName>
</protein>
<reference evidence="7 8" key="1">
    <citation type="submission" date="2016-10" db="EMBL/GenBank/DDBJ databases">
        <authorList>
            <person name="Varghese N."/>
        </authorList>
    </citation>
    <scope>NUCLEOTIDE SEQUENCE [LARGE SCALE GENOMIC DNA]</scope>
</reference>
<feature type="compositionally biased region" description="Polar residues" evidence="5">
    <location>
        <begin position="291"/>
        <end position="301"/>
    </location>
</feature>
<name>A0A1Y6LZH0_ZYMTR</name>
<comment type="catalytic activity">
    <reaction evidence="4">
        <text>DNA(n) + a 2'-deoxyribonucleoside 5'-triphosphate = DNA(n+1) + diphosphate</text>
        <dbReference type="Rhea" id="RHEA:22508"/>
        <dbReference type="Rhea" id="RHEA-COMP:17339"/>
        <dbReference type="Rhea" id="RHEA-COMP:17340"/>
        <dbReference type="ChEBI" id="CHEBI:33019"/>
        <dbReference type="ChEBI" id="CHEBI:61560"/>
        <dbReference type="ChEBI" id="CHEBI:173112"/>
        <dbReference type="EC" id="2.7.7.7"/>
    </reaction>
</comment>
<dbReference type="Pfam" id="PF25597">
    <property type="entry name" value="SH3_retrovirus"/>
    <property type="match status" value="1"/>
</dbReference>
<dbReference type="AlphaFoldDB" id="A0A1Y6LZH0"/>
<evidence type="ECO:0000313" key="7">
    <source>
        <dbReference type="EMBL" id="SMY29766.1"/>
    </source>
</evidence>
<dbReference type="InterPro" id="IPR057670">
    <property type="entry name" value="SH3_retrovirus"/>
</dbReference>
<dbReference type="PANTHER" id="PTHR42648:SF18">
    <property type="entry name" value="RETROTRANSPOSON, UNCLASSIFIED-LIKE PROTEIN"/>
    <property type="match status" value="1"/>
</dbReference>
<dbReference type="GO" id="GO:0032196">
    <property type="term" value="P:transposition"/>
    <property type="evidence" value="ECO:0007669"/>
    <property type="project" value="UniProtKB-KW"/>
</dbReference>
<evidence type="ECO:0000256" key="3">
    <source>
        <dbReference type="ARBA" id="ARBA00048173"/>
    </source>
</evidence>
<dbReference type="InterPro" id="IPR036397">
    <property type="entry name" value="RNaseH_sf"/>
</dbReference>
<dbReference type="PANTHER" id="PTHR42648">
    <property type="entry name" value="TRANSPOSASE, PUTATIVE-RELATED"/>
    <property type="match status" value="1"/>
</dbReference>
<evidence type="ECO:0000259" key="6">
    <source>
        <dbReference type="PROSITE" id="PS50994"/>
    </source>
</evidence>
<feature type="domain" description="Integrase catalytic" evidence="6">
    <location>
        <begin position="1"/>
        <end position="137"/>
    </location>
</feature>
<comment type="catalytic activity">
    <reaction evidence="3">
        <text>DNA(n) + a 2'-deoxyribonucleoside 5'-triphosphate = DNA(n+1) + diphosphate</text>
        <dbReference type="Rhea" id="RHEA:22508"/>
        <dbReference type="Rhea" id="RHEA-COMP:17339"/>
        <dbReference type="Rhea" id="RHEA-COMP:17340"/>
        <dbReference type="ChEBI" id="CHEBI:33019"/>
        <dbReference type="ChEBI" id="CHEBI:61560"/>
        <dbReference type="ChEBI" id="CHEBI:173112"/>
        <dbReference type="EC" id="2.7.7.49"/>
    </reaction>
</comment>
<dbReference type="GO" id="GO:0015074">
    <property type="term" value="P:DNA integration"/>
    <property type="evidence" value="ECO:0007669"/>
    <property type="project" value="InterPro"/>
</dbReference>
<keyword evidence="2" id="KW-0694">RNA-binding</keyword>
<feature type="region of interest" description="Disordered" evidence="5">
    <location>
        <begin position="223"/>
        <end position="301"/>
    </location>
</feature>
<accession>A0A1Y6LZH0</accession>
<evidence type="ECO:0000313" key="8">
    <source>
        <dbReference type="Proteomes" id="UP000215453"/>
    </source>
</evidence>
<dbReference type="Gene3D" id="3.30.420.10">
    <property type="entry name" value="Ribonuclease H-like superfamily/Ribonuclease H"/>
    <property type="match status" value="1"/>
</dbReference>
<sequence>MACASSKAPRVAFYPTKDGAFKSIQDLNAWVKNQTGRNIQTLHIDGGREFGGNKIVNFCADNGIELIITTLKNSESNGRIEVSNHLVCVLARKLLSRGRLGKTHWQSAVEVAVYIIKKTLLLALKGKSPYQVLAEHFKWPRTKPYIGNLRIFGCTAFVLDQELARGDKFEDRATTGRLVGFEGDNIYKVYLPLEHKVVRSVNVTFDEAHFETPDEDYVPIQVTGYEDDDNDEGVTSGGGNRTAEVTPPPPANATPLPDQWSGKLLTPPAPLATAAPNAPAPAAEPRKSTRTKQPSQKALDN</sequence>
<evidence type="ECO:0000256" key="4">
    <source>
        <dbReference type="ARBA" id="ARBA00049244"/>
    </source>
</evidence>
<dbReference type="GO" id="GO:0003723">
    <property type="term" value="F:RNA binding"/>
    <property type="evidence" value="ECO:0007669"/>
    <property type="project" value="UniProtKB-KW"/>
</dbReference>
<evidence type="ECO:0000256" key="5">
    <source>
        <dbReference type="SAM" id="MobiDB-lite"/>
    </source>
</evidence>
<dbReference type="InterPro" id="IPR039537">
    <property type="entry name" value="Retrotran_Ty1/copia-like"/>
</dbReference>
<dbReference type="Proteomes" id="UP000215453">
    <property type="component" value="Chromosome 13"/>
</dbReference>
<evidence type="ECO:0000256" key="1">
    <source>
        <dbReference type="ARBA" id="ARBA00022578"/>
    </source>
</evidence>
<dbReference type="PROSITE" id="PS50994">
    <property type="entry name" value="INTEGRASE"/>
    <property type="match status" value="1"/>
</dbReference>
<dbReference type="EMBL" id="LT882688">
    <property type="protein sequence ID" value="SMY29766.1"/>
    <property type="molecule type" value="Genomic_DNA"/>
</dbReference>
<dbReference type="GO" id="GO:0005634">
    <property type="term" value="C:nucleus"/>
    <property type="evidence" value="ECO:0007669"/>
    <property type="project" value="UniProtKB-ARBA"/>
</dbReference>
<evidence type="ECO:0000256" key="2">
    <source>
        <dbReference type="ARBA" id="ARBA00022884"/>
    </source>
</evidence>
<dbReference type="GO" id="GO:0003964">
    <property type="term" value="F:RNA-directed DNA polymerase activity"/>
    <property type="evidence" value="ECO:0007669"/>
    <property type="project" value="UniProtKB-EC"/>
</dbReference>